<evidence type="ECO:0000256" key="4">
    <source>
        <dbReference type="ARBA" id="ARBA00022827"/>
    </source>
</evidence>
<dbReference type="InterPro" id="IPR037069">
    <property type="entry name" value="AcylCoA_DH/ox_N_sf"/>
</dbReference>
<evidence type="ECO:0000256" key="6">
    <source>
        <dbReference type="RuleBase" id="RU362125"/>
    </source>
</evidence>
<dbReference type="GO" id="GO:0050660">
    <property type="term" value="F:flavin adenine dinucleotide binding"/>
    <property type="evidence" value="ECO:0007669"/>
    <property type="project" value="InterPro"/>
</dbReference>
<dbReference type="InterPro" id="IPR013786">
    <property type="entry name" value="AcylCoA_DH/ox_N"/>
</dbReference>
<protein>
    <recommendedName>
        <fullName evidence="13">Acyl-CoA dehydrogenase</fullName>
    </recommendedName>
</protein>
<keyword evidence="5 6" id="KW-0560">Oxidoreductase</keyword>
<dbReference type="InterPro" id="IPR009075">
    <property type="entry name" value="AcylCo_DH/oxidase_C"/>
</dbReference>
<dbReference type="STRING" id="1834516.BL253_24920"/>
<dbReference type="InterPro" id="IPR036250">
    <property type="entry name" value="AcylCo_DH-like_C"/>
</dbReference>
<dbReference type="Proteomes" id="UP000188929">
    <property type="component" value="Unassembled WGS sequence"/>
</dbReference>
<gene>
    <name evidence="11" type="ORF">BL253_24920</name>
</gene>
<dbReference type="InterPro" id="IPR009100">
    <property type="entry name" value="AcylCoA_DH/oxidase_NM_dom_sf"/>
</dbReference>
<dbReference type="Pfam" id="PF00441">
    <property type="entry name" value="Acyl-CoA_dh_1"/>
    <property type="match status" value="1"/>
</dbReference>
<sequence>MTDIGPESEFEAWLDAHWSEQLTLRQWWAALADAGWSFPSWPVECGGRGAPERVSRLVRSVLARRGVVGPPDGFAVTMLAPTLLRHGTVEQRQTLLPRIARGDLTACQLFSEPGAGSDLASLRTSARLEEGGWVVNGQKVWTSQAATSDIGMLLARTGSPTDKRGGITYLLLPMDQPGVDVRPLKQMNGQAEFNEVFLNSAVAPAAAVVGEVDAGWQVAQATLAAERSSGSRRGGTPPAGVRAGRLDQPVAQVARAAAEEEASAPRLYSRSGRAARRLAIAAGRWEDPLVRDRVVQLHILSEATRALSARMRQDAPPGVANVAKLAAAQLAREARDLDLDILGASALLSGPDAPVDGEVELMALSAHMVSIGGGTDQIQKNILAERILGLPRDPTEMR</sequence>
<evidence type="ECO:0000256" key="3">
    <source>
        <dbReference type="ARBA" id="ARBA00022630"/>
    </source>
</evidence>
<dbReference type="InterPro" id="IPR006091">
    <property type="entry name" value="Acyl-CoA_Oxase/DH_mid-dom"/>
</dbReference>
<evidence type="ECO:0000259" key="10">
    <source>
        <dbReference type="Pfam" id="PF02771"/>
    </source>
</evidence>
<dbReference type="Pfam" id="PF02770">
    <property type="entry name" value="Acyl-CoA_dh_M"/>
    <property type="match status" value="1"/>
</dbReference>
<comment type="cofactor">
    <cofactor evidence="1 6">
        <name>FAD</name>
        <dbReference type="ChEBI" id="CHEBI:57692"/>
    </cofactor>
</comment>
<accession>A0A1V2I5L3</accession>
<feature type="domain" description="Acyl-CoA oxidase/dehydrogenase middle" evidence="9">
    <location>
        <begin position="107"/>
        <end position="191"/>
    </location>
</feature>
<dbReference type="Gene3D" id="1.20.140.10">
    <property type="entry name" value="Butyryl-CoA Dehydrogenase, subunit A, domain 3"/>
    <property type="match status" value="1"/>
</dbReference>
<organism evidence="11 12">
    <name type="scientific">Pseudofrankia asymbiotica</name>
    <dbReference type="NCBI Taxonomy" id="1834516"/>
    <lineage>
        <taxon>Bacteria</taxon>
        <taxon>Bacillati</taxon>
        <taxon>Actinomycetota</taxon>
        <taxon>Actinomycetes</taxon>
        <taxon>Frankiales</taxon>
        <taxon>Frankiaceae</taxon>
        <taxon>Pseudofrankia</taxon>
    </lineage>
</organism>
<keyword evidence="4 6" id="KW-0274">FAD</keyword>
<dbReference type="Pfam" id="PF02771">
    <property type="entry name" value="Acyl-CoA_dh_N"/>
    <property type="match status" value="1"/>
</dbReference>
<keyword evidence="3 6" id="KW-0285">Flavoprotein</keyword>
<evidence type="ECO:0000259" key="9">
    <source>
        <dbReference type="Pfam" id="PF02770"/>
    </source>
</evidence>
<proteinExistence type="inferred from homology"/>
<dbReference type="InterPro" id="IPR052161">
    <property type="entry name" value="Mycobact_Acyl-CoA_DH"/>
</dbReference>
<evidence type="ECO:0000256" key="2">
    <source>
        <dbReference type="ARBA" id="ARBA00009347"/>
    </source>
</evidence>
<dbReference type="GO" id="GO:0016627">
    <property type="term" value="F:oxidoreductase activity, acting on the CH-CH group of donors"/>
    <property type="evidence" value="ECO:0007669"/>
    <property type="project" value="InterPro"/>
</dbReference>
<dbReference type="FunFam" id="2.40.110.10:FF:000011">
    <property type="entry name" value="Acyl-CoA dehydrogenase FadE34"/>
    <property type="match status" value="1"/>
</dbReference>
<dbReference type="OrthoDB" id="3964153at2"/>
<dbReference type="EMBL" id="MOMC01000051">
    <property type="protein sequence ID" value="ONH26427.1"/>
    <property type="molecule type" value="Genomic_DNA"/>
</dbReference>
<evidence type="ECO:0000313" key="12">
    <source>
        <dbReference type="Proteomes" id="UP000188929"/>
    </source>
</evidence>
<evidence type="ECO:0000256" key="7">
    <source>
        <dbReference type="SAM" id="MobiDB-lite"/>
    </source>
</evidence>
<dbReference type="RefSeq" id="WP_076819714.1">
    <property type="nucleotide sequence ID" value="NZ_MOMC01000051.1"/>
</dbReference>
<evidence type="ECO:0008006" key="13">
    <source>
        <dbReference type="Google" id="ProtNLM"/>
    </source>
</evidence>
<name>A0A1V2I5L3_9ACTN</name>
<comment type="caution">
    <text evidence="11">The sequence shown here is derived from an EMBL/GenBank/DDBJ whole genome shotgun (WGS) entry which is preliminary data.</text>
</comment>
<dbReference type="SUPFAM" id="SSF47203">
    <property type="entry name" value="Acyl-CoA dehydrogenase C-terminal domain-like"/>
    <property type="match status" value="1"/>
</dbReference>
<dbReference type="AlphaFoldDB" id="A0A1V2I5L3"/>
<comment type="similarity">
    <text evidence="2 6">Belongs to the acyl-CoA dehydrogenase family.</text>
</comment>
<feature type="domain" description="Acyl-CoA dehydrogenase/oxidase C-terminal" evidence="8">
    <location>
        <begin position="285"/>
        <end position="388"/>
    </location>
</feature>
<evidence type="ECO:0000259" key="8">
    <source>
        <dbReference type="Pfam" id="PF00441"/>
    </source>
</evidence>
<feature type="domain" description="Acyl-CoA dehydrogenase/oxidase N-terminal" evidence="10">
    <location>
        <begin position="18"/>
        <end position="103"/>
    </location>
</feature>
<evidence type="ECO:0000256" key="1">
    <source>
        <dbReference type="ARBA" id="ARBA00001974"/>
    </source>
</evidence>
<dbReference type="PANTHER" id="PTHR43292:SF4">
    <property type="entry name" value="ACYL-COA DEHYDROGENASE FADE34"/>
    <property type="match status" value="1"/>
</dbReference>
<dbReference type="PANTHER" id="PTHR43292">
    <property type="entry name" value="ACYL-COA DEHYDROGENASE"/>
    <property type="match status" value="1"/>
</dbReference>
<dbReference type="SUPFAM" id="SSF56645">
    <property type="entry name" value="Acyl-CoA dehydrogenase NM domain-like"/>
    <property type="match status" value="1"/>
</dbReference>
<feature type="region of interest" description="Disordered" evidence="7">
    <location>
        <begin position="225"/>
        <end position="244"/>
    </location>
</feature>
<dbReference type="InterPro" id="IPR046373">
    <property type="entry name" value="Acyl-CoA_Oxase/DH_mid-dom_sf"/>
</dbReference>
<dbReference type="Gene3D" id="2.40.110.10">
    <property type="entry name" value="Butyryl-CoA Dehydrogenase, subunit A, domain 2"/>
    <property type="match status" value="1"/>
</dbReference>
<reference evidence="12" key="1">
    <citation type="submission" date="2016-10" db="EMBL/GenBank/DDBJ databases">
        <title>Frankia sp. NRRL B-16386 Genome sequencing.</title>
        <authorList>
            <person name="Ghodhbane-Gtari F."/>
            <person name="Swanson E."/>
            <person name="Gueddou A."/>
            <person name="Hezbri K."/>
            <person name="Ktari K."/>
            <person name="Nouioui I."/>
            <person name="Morris K."/>
            <person name="Simpson S."/>
            <person name="Abebe-Akele F."/>
            <person name="Thomas K."/>
            <person name="Gtari M."/>
            <person name="Tisa L.S."/>
        </authorList>
    </citation>
    <scope>NUCLEOTIDE SEQUENCE [LARGE SCALE GENOMIC DNA]</scope>
    <source>
        <strain evidence="12">NRRL B-16386</strain>
    </source>
</reference>
<dbReference type="GO" id="GO:0005886">
    <property type="term" value="C:plasma membrane"/>
    <property type="evidence" value="ECO:0007669"/>
    <property type="project" value="TreeGrafter"/>
</dbReference>
<evidence type="ECO:0000313" key="11">
    <source>
        <dbReference type="EMBL" id="ONH26427.1"/>
    </source>
</evidence>
<keyword evidence="12" id="KW-1185">Reference proteome</keyword>
<dbReference type="Gene3D" id="1.10.540.10">
    <property type="entry name" value="Acyl-CoA dehydrogenase/oxidase, N-terminal domain"/>
    <property type="match status" value="1"/>
</dbReference>
<evidence type="ECO:0000256" key="5">
    <source>
        <dbReference type="ARBA" id="ARBA00023002"/>
    </source>
</evidence>